<evidence type="ECO:0000256" key="2">
    <source>
        <dbReference type="SAM" id="Phobius"/>
    </source>
</evidence>
<organism evidence="3 4">
    <name type="scientific">Candidatus Brennerbacteria bacterium CG11_big_fil_rev_8_21_14_0_20_43_10</name>
    <dbReference type="NCBI Taxonomy" id="1974523"/>
    <lineage>
        <taxon>Bacteria</taxon>
        <taxon>Candidatus Brenneribacteriota</taxon>
    </lineage>
</organism>
<gene>
    <name evidence="3" type="ORF">COV41_02370</name>
</gene>
<evidence type="ECO:0000256" key="1">
    <source>
        <dbReference type="SAM" id="MobiDB-lite"/>
    </source>
</evidence>
<keyword evidence="2" id="KW-0812">Transmembrane</keyword>
<reference evidence="3 4" key="1">
    <citation type="submission" date="2017-09" db="EMBL/GenBank/DDBJ databases">
        <title>Depth-based differentiation of microbial function through sediment-hosted aquifers and enrichment of novel symbionts in the deep terrestrial subsurface.</title>
        <authorList>
            <person name="Probst A.J."/>
            <person name="Ladd B."/>
            <person name="Jarett J.K."/>
            <person name="Geller-Mcgrath D.E."/>
            <person name="Sieber C.M."/>
            <person name="Emerson J.B."/>
            <person name="Anantharaman K."/>
            <person name="Thomas B.C."/>
            <person name="Malmstrom R."/>
            <person name="Stieglmeier M."/>
            <person name="Klingl A."/>
            <person name="Woyke T."/>
            <person name="Ryan C.M."/>
            <person name="Banfield J.F."/>
        </authorList>
    </citation>
    <scope>NUCLEOTIDE SEQUENCE [LARGE SCALE GENOMIC DNA]</scope>
    <source>
        <strain evidence="3">CG11_big_fil_rev_8_21_14_0_20_43_10</strain>
    </source>
</reference>
<evidence type="ECO:0000313" key="3">
    <source>
        <dbReference type="EMBL" id="PIR26050.1"/>
    </source>
</evidence>
<accession>A0A2H0PVH6</accession>
<keyword evidence="2" id="KW-1133">Transmembrane helix</keyword>
<evidence type="ECO:0000313" key="4">
    <source>
        <dbReference type="Proteomes" id="UP000236846"/>
    </source>
</evidence>
<feature type="transmembrane region" description="Helical" evidence="2">
    <location>
        <begin position="6"/>
        <end position="23"/>
    </location>
</feature>
<dbReference type="EMBL" id="PCXE01000043">
    <property type="protein sequence ID" value="PIR26050.1"/>
    <property type="molecule type" value="Genomic_DNA"/>
</dbReference>
<dbReference type="AlphaFoldDB" id="A0A2H0PVH6"/>
<name>A0A2H0PVH6_9BACT</name>
<dbReference type="Proteomes" id="UP000236846">
    <property type="component" value="Unassembled WGS sequence"/>
</dbReference>
<feature type="compositionally biased region" description="Polar residues" evidence="1">
    <location>
        <begin position="233"/>
        <end position="246"/>
    </location>
</feature>
<feature type="region of interest" description="Disordered" evidence="1">
    <location>
        <begin position="224"/>
        <end position="272"/>
    </location>
</feature>
<comment type="caution">
    <text evidence="3">The sequence shown here is derived from an EMBL/GenBank/DDBJ whole genome shotgun (WGS) entry which is preliminary data.</text>
</comment>
<protein>
    <submittedName>
        <fullName evidence="3">Uncharacterized protein</fullName>
    </submittedName>
</protein>
<feature type="compositionally biased region" description="Acidic residues" evidence="1">
    <location>
        <begin position="259"/>
        <end position="272"/>
    </location>
</feature>
<keyword evidence="2" id="KW-0472">Membrane</keyword>
<sequence>MIWDFIPQLLIVIGVGGILILVVRKSGTLTDEYVTQSLEQSAVFAWWKRMYDEKVKPNINSRKLEERFLLFVEKGLHIVRILNLKIENWASVKLESIKAMRSKPEFDAQYWFSVHRLLLEKKIEELFGNIPVQDIIDPIKEEMSLKRKRKHRESLDRWLNLARFYLAQNHLPEARRVLIICWQRNPSDERVLTLLDSLIVKTEELKNAPIPEITLKAEEAAEKDVAQGVVTEVSETPSLPNIPTGQETEHEQTKQEVSAEPDEPESGNEEKI</sequence>
<proteinExistence type="predicted"/>